<keyword evidence="3" id="KW-1185">Reference proteome</keyword>
<evidence type="ECO:0000313" key="3">
    <source>
        <dbReference type="Proteomes" id="UP000308901"/>
    </source>
</evidence>
<reference evidence="2 3" key="1">
    <citation type="submission" date="2019-05" db="EMBL/GenBank/DDBJ databases">
        <title>Arcobacter sp. nov., isolated from sea sediment.</title>
        <authorList>
            <person name="Kim W."/>
        </authorList>
    </citation>
    <scope>NUCLEOTIDE SEQUENCE [LARGE SCALE GENOMIC DNA]</scope>
    <source>
        <strain evidence="2 3">CAU 1517</strain>
    </source>
</reference>
<dbReference type="InterPro" id="IPR041698">
    <property type="entry name" value="Methyltransf_25"/>
</dbReference>
<protein>
    <submittedName>
        <fullName evidence="2">Class I SAM-dependent methyltransferase</fullName>
    </submittedName>
</protein>
<keyword evidence="2" id="KW-0808">Transferase</keyword>
<dbReference type="PANTHER" id="PTHR10259">
    <property type="entry name" value="THIOPURINE S-METHYLTRANSFERASE"/>
    <property type="match status" value="1"/>
</dbReference>
<dbReference type="GO" id="GO:0008119">
    <property type="term" value="F:thiopurine S-methyltransferase activity"/>
    <property type="evidence" value="ECO:0007669"/>
    <property type="project" value="TreeGrafter"/>
</dbReference>
<dbReference type="Gene3D" id="3.40.50.150">
    <property type="entry name" value="Vaccinia Virus protein VP39"/>
    <property type="match status" value="1"/>
</dbReference>
<dbReference type="AlphaFoldDB" id="A0A5R8Y511"/>
<accession>A0A5R8Y511</accession>
<dbReference type="CDD" id="cd02440">
    <property type="entry name" value="AdoMet_MTases"/>
    <property type="match status" value="1"/>
</dbReference>
<dbReference type="RefSeq" id="WP_138151119.1">
    <property type="nucleotide sequence ID" value="NZ_VANU01000001.1"/>
</dbReference>
<organism evidence="2 3">
    <name type="scientific">Arcobacter arenosus</name>
    <dbReference type="NCBI Taxonomy" id="2576037"/>
    <lineage>
        <taxon>Bacteria</taxon>
        <taxon>Pseudomonadati</taxon>
        <taxon>Campylobacterota</taxon>
        <taxon>Epsilonproteobacteria</taxon>
        <taxon>Campylobacterales</taxon>
        <taxon>Arcobacteraceae</taxon>
        <taxon>Arcobacter</taxon>
    </lineage>
</organism>
<proteinExistence type="predicted"/>
<dbReference type="Proteomes" id="UP000308901">
    <property type="component" value="Unassembled WGS sequence"/>
</dbReference>
<dbReference type="SUPFAM" id="SSF53335">
    <property type="entry name" value="S-adenosyl-L-methionine-dependent methyltransferases"/>
    <property type="match status" value="1"/>
</dbReference>
<comment type="caution">
    <text evidence="2">The sequence shown here is derived from an EMBL/GenBank/DDBJ whole genome shotgun (WGS) entry which is preliminary data.</text>
</comment>
<dbReference type="PANTHER" id="PTHR10259:SF11">
    <property type="entry name" value="THIOPURINE S-METHYLTRANSFERASE"/>
    <property type="match status" value="1"/>
</dbReference>
<evidence type="ECO:0000259" key="1">
    <source>
        <dbReference type="Pfam" id="PF13649"/>
    </source>
</evidence>
<dbReference type="Pfam" id="PF13649">
    <property type="entry name" value="Methyltransf_25"/>
    <property type="match status" value="1"/>
</dbReference>
<keyword evidence="2" id="KW-0489">Methyltransferase</keyword>
<name>A0A5R8Y511_9BACT</name>
<feature type="domain" description="Methyltransferase" evidence="1">
    <location>
        <begin position="78"/>
        <end position="168"/>
    </location>
</feature>
<evidence type="ECO:0000313" key="2">
    <source>
        <dbReference type="EMBL" id="TLP40753.1"/>
    </source>
</evidence>
<sequence length="231" mass="26980">MKELNFLHKDTFSYEEYKQMVKEYHEQDKVLDWFDYIYQSANGDFSKVFWADLEASPFLIEWLKKKIVQKSNKKACVIGCGVGDDAEALSDFGFEVTAFDISQTAIELCKNRYPNSNVKYVIADLFNYPKEWFESFDVVYECNTIQVLPNEYRKKARASMSSLLAKNGYILVSCRSREEGEKEDEIPKPLSKSELDEFISIDKLEEQSFLAYDDKQTPSVPHYFAVYKKNI</sequence>
<dbReference type="EMBL" id="VANU01000001">
    <property type="protein sequence ID" value="TLP40753.1"/>
    <property type="molecule type" value="Genomic_DNA"/>
</dbReference>
<dbReference type="InterPro" id="IPR029063">
    <property type="entry name" value="SAM-dependent_MTases_sf"/>
</dbReference>
<gene>
    <name evidence="2" type="ORF">FDK22_01690</name>
</gene>
<dbReference type="OrthoDB" id="189743at2"/>
<dbReference type="GO" id="GO:0032259">
    <property type="term" value="P:methylation"/>
    <property type="evidence" value="ECO:0007669"/>
    <property type="project" value="UniProtKB-KW"/>
</dbReference>